<protein>
    <submittedName>
        <fullName evidence="1">Uncharacterized protein</fullName>
    </submittedName>
</protein>
<dbReference type="AlphaFoldDB" id="A0A6C0LY99"/>
<organism evidence="1">
    <name type="scientific">viral metagenome</name>
    <dbReference type="NCBI Taxonomy" id="1070528"/>
    <lineage>
        <taxon>unclassified sequences</taxon>
        <taxon>metagenomes</taxon>
        <taxon>organismal metagenomes</taxon>
    </lineage>
</organism>
<proteinExistence type="predicted"/>
<reference evidence="1" key="1">
    <citation type="journal article" date="2020" name="Nature">
        <title>Giant virus diversity and host interactions through global metagenomics.</title>
        <authorList>
            <person name="Schulz F."/>
            <person name="Roux S."/>
            <person name="Paez-Espino D."/>
            <person name="Jungbluth S."/>
            <person name="Walsh D.A."/>
            <person name="Denef V.J."/>
            <person name="McMahon K.D."/>
            <person name="Konstantinidis K.T."/>
            <person name="Eloe-Fadrosh E.A."/>
            <person name="Kyrpides N.C."/>
            <person name="Woyke T."/>
        </authorList>
    </citation>
    <scope>NUCLEOTIDE SEQUENCE</scope>
    <source>
        <strain evidence="1">GVMAG-S-1017244-22</strain>
    </source>
</reference>
<sequence length="209" mass="25008">MFLSNYLLDLPDDIQIYIYKYVFNNTLKDIENNNIKSLYDFYDILIKSKLKLNYSIDNRKYYITNDKTLSKIKYIEYSFTHTVSKFEYIKNIIEDFTAIIYNDDNESRINWRLQKRCSGIYNVKFVNNTFRVYVNKNKLKCKVDLEKAIILGYELLYYSLKLIDRLELNLDDDFDDIMGIYEWLANHRLLECYVITNGVVEVGLGTSII</sequence>
<evidence type="ECO:0000313" key="1">
    <source>
        <dbReference type="EMBL" id="QHU34731.1"/>
    </source>
</evidence>
<dbReference type="EMBL" id="MN740580">
    <property type="protein sequence ID" value="QHU34731.1"/>
    <property type="molecule type" value="Genomic_DNA"/>
</dbReference>
<name>A0A6C0LY99_9ZZZZ</name>
<accession>A0A6C0LY99</accession>